<dbReference type="AlphaFoldDB" id="A0A0M4T5U5"/>
<keyword evidence="2" id="KW-1185">Reference proteome</keyword>
<dbReference type="Proteomes" id="UP000059847">
    <property type="component" value="Chromosome"/>
</dbReference>
<evidence type="ECO:0000313" key="2">
    <source>
        <dbReference type="Proteomes" id="UP000059847"/>
    </source>
</evidence>
<reference evidence="1 2" key="1">
    <citation type="submission" date="2015-09" db="EMBL/GenBank/DDBJ databases">
        <title>Complete genome of Psychrobacter urativorans R10.10B.</title>
        <authorList>
            <person name="See-Too W.S."/>
            <person name="Chan K.G."/>
        </authorList>
    </citation>
    <scope>NUCLEOTIDE SEQUENCE [LARGE SCALE GENOMIC DNA]</scope>
    <source>
        <strain evidence="1 2">R10.10B</strain>
    </source>
</reference>
<protein>
    <submittedName>
        <fullName evidence="1">Uncharacterized protein</fullName>
    </submittedName>
</protein>
<organism evidence="1 2">
    <name type="scientific">Psychrobacter urativorans</name>
    <dbReference type="NCBI Taxonomy" id="45610"/>
    <lineage>
        <taxon>Bacteria</taxon>
        <taxon>Pseudomonadati</taxon>
        <taxon>Pseudomonadota</taxon>
        <taxon>Gammaproteobacteria</taxon>
        <taxon>Moraxellales</taxon>
        <taxon>Moraxellaceae</taxon>
        <taxon>Psychrobacter</taxon>
    </lineage>
</organism>
<sequence length="86" mass="9833">MAECELFNDFTKRLAILIDATTSVEKADKIILFYGYVATNFVKRFQVTYEDVLNVLEHLSHPSAADWEDCIKNITITVLIPQDILP</sequence>
<dbReference type="KEGG" id="pur:AOC03_00060"/>
<evidence type="ECO:0000313" key="1">
    <source>
        <dbReference type="EMBL" id="ALF58634.1"/>
    </source>
</evidence>
<name>A0A0M4T5U5_9GAMM</name>
<accession>A0A0M4T5U5</accession>
<gene>
    <name evidence="1" type="ORF">AOC03_00060</name>
</gene>
<dbReference type="EMBL" id="CP012678">
    <property type="protein sequence ID" value="ALF58634.1"/>
    <property type="molecule type" value="Genomic_DNA"/>
</dbReference>
<proteinExistence type="predicted"/>